<dbReference type="GO" id="GO:0006397">
    <property type="term" value="P:mRNA processing"/>
    <property type="evidence" value="ECO:0007669"/>
    <property type="project" value="UniProtKB-KW"/>
</dbReference>
<feature type="compositionally biased region" description="Acidic residues" evidence="2">
    <location>
        <begin position="384"/>
        <end position="393"/>
    </location>
</feature>
<feature type="compositionally biased region" description="Basic and acidic residues" evidence="2">
    <location>
        <begin position="258"/>
        <end position="270"/>
    </location>
</feature>
<dbReference type="OMA" id="LKPWICK"/>
<feature type="compositionally biased region" description="Basic and acidic residues" evidence="2">
    <location>
        <begin position="465"/>
        <end position="490"/>
    </location>
</feature>
<feature type="region of interest" description="Disordered" evidence="2">
    <location>
        <begin position="297"/>
        <end position="441"/>
    </location>
</feature>
<evidence type="ECO:0000256" key="1">
    <source>
        <dbReference type="ARBA" id="ARBA00022664"/>
    </source>
</evidence>
<feature type="domain" description="PWI" evidence="3">
    <location>
        <begin position="523"/>
        <end position="619"/>
    </location>
</feature>
<dbReference type="InterPro" id="IPR002483">
    <property type="entry name" value="PWI_dom"/>
</dbReference>
<dbReference type="Proteomes" id="UP000195521">
    <property type="component" value="Unassembled WGS sequence"/>
</dbReference>
<feature type="compositionally biased region" description="Basic and acidic residues" evidence="2">
    <location>
        <begin position="297"/>
        <end position="306"/>
    </location>
</feature>
<dbReference type="PANTHER" id="PTHR18806:SF4">
    <property type="entry name" value="RNA-BINDING PROTEIN 25"/>
    <property type="match status" value="1"/>
</dbReference>
<dbReference type="InterPro" id="IPR052768">
    <property type="entry name" value="RBM25"/>
</dbReference>
<dbReference type="OrthoDB" id="6275295at2759"/>
<gene>
    <name evidence="4" type="ORF">PGO_113730</name>
</gene>
<evidence type="ECO:0000313" key="4">
    <source>
        <dbReference type="EMBL" id="GAW81919.1"/>
    </source>
</evidence>
<feature type="region of interest" description="Disordered" evidence="2">
    <location>
        <begin position="1"/>
        <end position="20"/>
    </location>
</feature>
<dbReference type="PROSITE" id="PS51025">
    <property type="entry name" value="PWI"/>
    <property type="match status" value="1"/>
</dbReference>
<dbReference type="EMBL" id="BDQF01000012">
    <property type="protein sequence ID" value="GAW81919.1"/>
    <property type="molecule type" value="Genomic_DNA"/>
</dbReference>
<accession>A0A1Y1JHA9</accession>
<feature type="region of interest" description="Disordered" evidence="2">
    <location>
        <begin position="33"/>
        <end position="64"/>
    </location>
</feature>
<feature type="compositionally biased region" description="Basic and acidic residues" evidence="2">
    <location>
        <begin position="420"/>
        <end position="435"/>
    </location>
</feature>
<feature type="compositionally biased region" description="Basic and acidic residues" evidence="2">
    <location>
        <begin position="347"/>
        <end position="358"/>
    </location>
</feature>
<dbReference type="Gene3D" id="1.20.1390.10">
    <property type="entry name" value="PWI domain"/>
    <property type="match status" value="1"/>
</dbReference>
<dbReference type="AlphaFoldDB" id="A0A1Y1JHA9"/>
<dbReference type="SMART" id="SM00311">
    <property type="entry name" value="PWI"/>
    <property type="match status" value="1"/>
</dbReference>
<evidence type="ECO:0000313" key="5">
    <source>
        <dbReference type="Proteomes" id="UP000195521"/>
    </source>
</evidence>
<keyword evidence="1" id="KW-0507">mRNA processing</keyword>
<feature type="region of interest" description="Disordered" evidence="2">
    <location>
        <begin position="465"/>
        <end position="503"/>
    </location>
</feature>
<dbReference type="Pfam" id="PF01480">
    <property type="entry name" value="PWI"/>
    <property type="match status" value="1"/>
</dbReference>
<reference evidence="5" key="1">
    <citation type="submission" date="2017-04" db="EMBL/GenBank/DDBJ databases">
        <title>Plasmodium gonderi genome.</title>
        <authorList>
            <person name="Arisue N."/>
            <person name="Honma H."/>
            <person name="Kawai S."/>
            <person name="Tougan T."/>
            <person name="Tanabe K."/>
            <person name="Horii T."/>
        </authorList>
    </citation>
    <scope>NUCLEOTIDE SEQUENCE [LARGE SCALE GENOMIC DNA]</scope>
    <source>
        <strain evidence="5">ATCC 30045</strain>
    </source>
</reference>
<feature type="compositionally biased region" description="Low complexity" evidence="2">
    <location>
        <begin position="361"/>
        <end position="383"/>
    </location>
</feature>
<feature type="compositionally biased region" description="Basic residues" evidence="2">
    <location>
        <begin position="405"/>
        <end position="414"/>
    </location>
</feature>
<dbReference type="InterPro" id="IPR036483">
    <property type="entry name" value="PWI_dom_sf"/>
</dbReference>
<feature type="compositionally biased region" description="Basic and acidic residues" evidence="2">
    <location>
        <begin position="171"/>
        <end position="216"/>
    </location>
</feature>
<organism evidence="4 5">
    <name type="scientific">Plasmodium gonderi</name>
    <dbReference type="NCBI Taxonomy" id="77519"/>
    <lineage>
        <taxon>Eukaryota</taxon>
        <taxon>Sar</taxon>
        <taxon>Alveolata</taxon>
        <taxon>Apicomplexa</taxon>
        <taxon>Aconoidasida</taxon>
        <taxon>Haemosporida</taxon>
        <taxon>Plasmodiidae</taxon>
        <taxon>Plasmodium</taxon>
        <taxon>Plasmodium (Plasmodium)</taxon>
    </lineage>
</organism>
<name>A0A1Y1JHA9_PLAGO</name>
<keyword evidence="5" id="KW-1185">Reference proteome</keyword>
<protein>
    <recommendedName>
        <fullName evidence="3">PWI domain-containing protein</fullName>
    </recommendedName>
</protein>
<dbReference type="SUPFAM" id="SSF101233">
    <property type="entry name" value="PWI domain"/>
    <property type="match status" value="1"/>
</dbReference>
<evidence type="ECO:0000259" key="3">
    <source>
        <dbReference type="PROSITE" id="PS51025"/>
    </source>
</evidence>
<sequence length="619" mass="71702">MDLAMGEGNLNGYPRENGYPSENYEIIHKEKKMEKHVEESINEKSNSGESLEGNDKFQRNNGNNLEREIRKRIEKAEVNGTNEKYPKYISKEYKVHWRERERIQKVINKEKELEKDFYKREKEWIELEDQIKNDTYKEWNKFLQIKKKDIAKMIELDLKGEQENANMSSSKKREIRNSKRKKEKELDDLDRLNEMEEIKEMEEMQKKKEQEERDKVEEEEEEGETTHPVEEDDKTCQSKAIKHFENQDQKQSNNFSERATEESNKSSKDYANEAKLKSNFFMNALSFVFDRNSDNKMEQIKEEKSSSDVTGKSHRNPNENVECALNQMKSGHKAFHKANAPNSEEMNPEHSDTNRIEENGADASGADTSGADASGADTSGADANESDANESDANEPNGQGEVNKKKLRGRKRKTNATEHINIKVNDKNKKSKITDSEEGVNKMSTRKALHNVFSTNNEDELFTKKNVEGTRLDNDVDKKNQAEGEEKGGGEEEGEGEEGEKMKTIDIIENSKKILEKVPSSEEEIFNYPLNWKVLNLKDNIGNKLKPWIYKKITEYIGTDEKEIIEEISNYFVQQILKETSPKDMLVEAEKFLDSDGKKFILNMYKLIIFEQIKVTSTA</sequence>
<dbReference type="RefSeq" id="XP_028544508.1">
    <property type="nucleotide sequence ID" value="XM_028688707.1"/>
</dbReference>
<feature type="region of interest" description="Disordered" evidence="2">
    <location>
        <begin position="157"/>
        <end position="270"/>
    </location>
</feature>
<dbReference type="PANTHER" id="PTHR18806">
    <property type="entry name" value="RBM25 PROTEIN"/>
    <property type="match status" value="1"/>
</dbReference>
<comment type="caution">
    <text evidence="4">The sequence shown here is derived from an EMBL/GenBank/DDBJ whole genome shotgun (WGS) entry which is preliminary data.</text>
</comment>
<evidence type="ECO:0000256" key="2">
    <source>
        <dbReference type="SAM" id="MobiDB-lite"/>
    </source>
</evidence>
<feature type="compositionally biased region" description="Basic and acidic residues" evidence="2">
    <location>
        <begin position="33"/>
        <end position="42"/>
    </location>
</feature>
<proteinExistence type="predicted"/>
<dbReference type="GeneID" id="39748651"/>